<dbReference type="PANTHER" id="PTHR46421">
    <property type="entry name" value="PROGRAMMED CELL DEATH PROTEIN 2-LIKE"/>
    <property type="match status" value="1"/>
</dbReference>
<dbReference type="PANTHER" id="PTHR46421:SF1">
    <property type="entry name" value="PROGRAMMED CELL DEATH PROTEIN 2-LIKE"/>
    <property type="match status" value="1"/>
</dbReference>
<feature type="compositionally biased region" description="Acidic residues" evidence="1">
    <location>
        <begin position="123"/>
        <end position="133"/>
    </location>
</feature>
<dbReference type="Pfam" id="PF04194">
    <property type="entry name" value="PDCD2_C"/>
    <property type="match status" value="1"/>
</dbReference>
<comment type="caution">
    <text evidence="3">The sequence shown here is derived from an EMBL/GenBank/DDBJ whole genome shotgun (WGS) entry which is preliminary data.</text>
</comment>
<dbReference type="EMBL" id="SPLM01000073">
    <property type="protein sequence ID" value="TMW62814.1"/>
    <property type="molecule type" value="Genomic_DNA"/>
</dbReference>
<keyword evidence="4" id="KW-1185">Reference proteome</keyword>
<dbReference type="GO" id="GO:0005737">
    <property type="term" value="C:cytoplasm"/>
    <property type="evidence" value="ECO:0007669"/>
    <property type="project" value="InterPro"/>
</dbReference>
<feature type="region of interest" description="Disordered" evidence="1">
    <location>
        <begin position="396"/>
        <end position="417"/>
    </location>
</feature>
<gene>
    <name evidence="3" type="ORF">Poli38472_005432</name>
</gene>
<dbReference type="InterPro" id="IPR052815">
    <property type="entry name" value="PDCD2-like_regulator"/>
</dbReference>
<reference evidence="3" key="1">
    <citation type="submission" date="2019-03" db="EMBL/GenBank/DDBJ databases">
        <title>Long read genome sequence of the mycoparasitic Pythium oligandrum ATCC 38472 isolated from sugarbeet rhizosphere.</title>
        <authorList>
            <person name="Gaulin E."/>
        </authorList>
    </citation>
    <scope>NUCLEOTIDE SEQUENCE</scope>
    <source>
        <strain evidence="3">ATCC 38472_TT</strain>
    </source>
</reference>
<evidence type="ECO:0000259" key="2">
    <source>
        <dbReference type="Pfam" id="PF04194"/>
    </source>
</evidence>
<dbReference type="InterPro" id="IPR007320">
    <property type="entry name" value="PDCD2_C"/>
</dbReference>
<evidence type="ECO:0000313" key="4">
    <source>
        <dbReference type="Proteomes" id="UP000794436"/>
    </source>
</evidence>
<feature type="compositionally biased region" description="Acidic residues" evidence="1">
    <location>
        <begin position="168"/>
        <end position="183"/>
    </location>
</feature>
<dbReference type="OrthoDB" id="366284at2759"/>
<feature type="region of interest" description="Disordered" evidence="1">
    <location>
        <begin position="156"/>
        <end position="191"/>
    </location>
</feature>
<dbReference type="Proteomes" id="UP000794436">
    <property type="component" value="Unassembled WGS sequence"/>
</dbReference>
<feature type="region of interest" description="Disordered" evidence="1">
    <location>
        <begin position="103"/>
        <end position="133"/>
    </location>
</feature>
<evidence type="ECO:0000256" key="1">
    <source>
        <dbReference type="SAM" id="MobiDB-lite"/>
    </source>
</evidence>
<sequence length="449" mass="48701">MDDERVVLLGVVQEKHAVHEASPYICKAGGRPAWYGADGPSDAKTLTCQKCKQSLFHVAQVYAPVESDRTLYVFGCNSPECTDAPGSWRVFRDQVDTQPLPAAVSEPAAVTSTAAGGWAAGGDDSDWSDDEEDKAVSSVTEGLNDLELLLQQRDDAMKTSSAPVTNGWEEEDDDSDWSGDEEVNLGAGNTGTLSDLESLLQQRDDAMAAPIAAPAAPVANAKPTNVSKAPAHKVSPAGDVFPSLYIDVIDEPFVDYAKENDFSHENELLQEYMRQEEEEKSNDVNDLRRIIASTKKSKGDAAGSAAAASSGESYERTPAQQKHFMRFQKRISRCPLQVLRYDYGGEPLWPAPPARNLKVPRCPCGEERAFEFQLTPTINYFLKVDEFAAKKLEAHAVPKKSDSDAPPASAPTQSGGGMDWASVVVYSCPKSCQQSREEFAYVQPAQPGA</sequence>
<organism evidence="3 4">
    <name type="scientific">Pythium oligandrum</name>
    <name type="common">Mycoparasitic fungus</name>
    <dbReference type="NCBI Taxonomy" id="41045"/>
    <lineage>
        <taxon>Eukaryota</taxon>
        <taxon>Sar</taxon>
        <taxon>Stramenopiles</taxon>
        <taxon>Oomycota</taxon>
        <taxon>Peronosporomycetes</taxon>
        <taxon>Pythiales</taxon>
        <taxon>Pythiaceae</taxon>
        <taxon>Pythium</taxon>
    </lineage>
</organism>
<protein>
    <recommendedName>
        <fullName evidence="2">Programmed cell death protein 2 C-terminal domain-containing protein</fullName>
    </recommendedName>
</protein>
<evidence type="ECO:0000313" key="3">
    <source>
        <dbReference type="EMBL" id="TMW62814.1"/>
    </source>
</evidence>
<accession>A0A8K1CFZ9</accession>
<dbReference type="AlphaFoldDB" id="A0A8K1CFZ9"/>
<name>A0A8K1CFZ9_PYTOL</name>
<proteinExistence type="predicted"/>
<feature type="domain" description="Programmed cell death protein 2 C-terminal" evidence="2">
    <location>
        <begin position="322"/>
        <end position="440"/>
    </location>
</feature>